<accession>A0A6J1QE02</accession>
<dbReference type="RefSeq" id="XP_024880557.1">
    <property type="nucleotide sequence ID" value="XM_025024789.1"/>
</dbReference>
<name>A0A6J1QE02_9HYME</name>
<gene>
    <name evidence="2" type="primary">LOC112460195</name>
</gene>
<evidence type="ECO:0000313" key="1">
    <source>
        <dbReference type="Proteomes" id="UP000504618"/>
    </source>
</evidence>
<dbReference type="AlphaFoldDB" id="A0A6J1QE02"/>
<dbReference type="Proteomes" id="UP000504618">
    <property type="component" value="Unplaced"/>
</dbReference>
<sequence length="141" mass="15736">MSHICQNVKTMLDAWVCMIRVFIQLFGGSTDADVFVLIKFKMLRFAEARRREIFQTCRANSAGVKCIVRRQRRNGAVGTVVGARLATLLWNGAAGACASSKLANRRARPAPWRWHRGGSLAPSVSPCRRYRVHFVEAYGPG</sequence>
<evidence type="ECO:0000313" key="2">
    <source>
        <dbReference type="RefSeq" id="XP_024880557.1"/>
    </source>
</evidence>
<keyword evidence="1" id="KW-1185">Reference proteome</keyword>
<reference evidence="2" key="1">
    <citation type="submission" date="2025-08" db="UniProtKB">
        <authorList>
            <consortium name="RefSeq"/>
        </authorList>
    </citation>
    <scope>IDENTIFICATION</scope>
    <source>
        <tissue evidence="2">Whole body</tissue>
    </source>
</reference>
<proteinExistence type="predicted"/>
<dbReference type="GeneID" id="112460195"/>
<organism evidence="1 2">
    <name type="scientific">Temnothorax curvispinosus</name>
    <dbReference type="NCBI Taxonomy" id="300111"/>
    <lineage>
        <taxon>Eukaryota</taxon>
        <taxon>Metazoa</taxon>
        <taxon>Ecdysozoa</taxon>
        <taxon>Arthropoda</taxon>
        <taxon>Hexapoda</taxon>
        <taxon>Insecta</taxon>
        <taxon>Pterygota</taxon>
        <taxon>Neoptera</taxon>
        <taxon>Endopterygota</taxon>
        <taxon>Hymenoptera</taxon>
        <taxon>Apocrita</taxon>
        <taxon>Aculeata</taxon>
        <taxon>Formicoidea</taxon>
        <taxon>Formicidae</taxon>
        <taxon>Myrmicinae</taxon>
        <taxon>Temnothorax</taxon>
    </lineage>
</organism>
<protein>
    <submittedName>
        <fullName evidence="2">Uncharacterized protein LOC112460195</fullName>
    </submittedName>
</protein>